<dbReference type="InterPro" id="IPR039424">
    <property type="entry name" value="SBP_5"/>
</dbReference>
<dbReference type="PROSITE" id="PS51257">
    <property type="entry name" value="PROKAR_LIPOPROTEIN"/>
    <property type="match status" value="1"/>
</dbReference>
<name>A0A6J7KY11_9ZZZZ</name>
<dbReference type="GO" id="GO:0042597">
    <property type="term" value="C:periplasmic space"/>
    <property type="evidence" value="ECO:0007669"/>
    <property type="project" value="UniProtKB-ARBA"/>
</dbReference>
<organism evidence="5">
    <name type="scientific">freshwater metagenome</name>
    <dbReference type="NCBI Taxonomy" id="449393"/>
    <lineage>
        <taxon>unclassified sequences</taxon>
        <taxon>metagenomes</taxon>
        <taxon>ecological metagenomes</taxon>
    </lineage>
</organism>
<dbReference type="EMBL" id="CAFBNL010000102">
    <property type="protein sequence ID" value="CAB4960826.1"/>
    <property type="molecule type" value="Genomic_DNA"/>
</dbReference>
<dbReference type="SUPFAM" id="SSF53850">
    <property type="entry name" value="Periplasmic binding protein-like II"/>
    <property type="match status" value="1"/>
</dbReference>
<dbReference type="InterPro" id="IPR000914">
    <property type="entry name" value="SBP_5_dom"/>
</dbReference>
<sequence>MRKVQHNNRKRGIKIAASLAIVAMFATACGGGDKDNGGSSNGGGTPVTGGVITYGVEGKTTQFCPPKTQAAISGIMIMQSMYDTLAEPTNDGRAVPYLAKTITPNDDSSVWTIGLREGVTFHDGTPVDAAAVAQNITAWTKGLLLQFVFSNIATVTVTDPLTVTVAMKKPWVAFPWYLWTTGRTGIAAPAQLDSPDCDTKLIGSGPFKLKSFDPASGDVAVVKNANYWRKGYPLLDGINWKVQGDSIQRMNGLQGGQFDVIHTSGGKDRKTVEGFGANITSEPAGNREISQVLINLTRPPFNDANARLALALSQDRDALAAIGAGPGTTKAYQVVDSKVLGHIKDPAGYPKGQDIAKAKKLVAEYKAANGGKFELNLQSTFDPTTQALAAEIKREAAIVGITVNLPAPVDQAQIINQALGGAVDAFAWRNYPGADPDTLYVWFHSGSPVNFGKINDPIIDKALDDGRSELDPAKRKVAYETFVGQMSTEITTLWGWYTNWFIGSNDKVTGILGPNLPDESGKPGKDKPAAVFAGYHQLLGISKTK</sequence>
<keyword evidence="3" id="KW-0732">Signal</keyword>
<dbReference type="Pfam" id="PF00496">
    <property type="entry name" value="SBP_bac_5"/>
    <property type="match status" value="1"/>
</dbReference>
<accession>A0A6J7KY11</accession>
<evidence type="ECO:0000313" key="5">
    <source>
        <dbReference type="EMBL" id="CAB4960826.1"/>
    </source>
</evidence>
<feature type="domain" description="Solute-binding protein family 5" evidence="4">
    <location>
        <begin position="95"/>
        <end position="447"/>
    </location>
</feature>
<gene>
    <name evidence="5" type="ORF">UFOPK3789_01271</name>
</gene>
<protein>
    <submittedName>
        <fullName evidence="5">Unannotated protein</fullName>
    </submittedName>
</protein>
<evidence type="ECO:0000256" key="1">
    <source>
        <dbReference type="ARBA" id="ARBA00005695"/>
    </source>
</evidence>
<dbReference type="Gene3D" id="3.10.105.10">
    <property type="entry name" value="Dipeptide-binding Protein, Domain 3"/>
    <property type="match status" value="1"/>
</dbReference>
<dbReference type="InterPro" id="IPR030678">
    <property type="entry name" value="Peptide/Ni-bd"/>
</dbReference>
<keyword evidence="2" id="KW-0813">Transport</keyword>
<dbReference type="GO" id="GO:0015833">
    <property type="term" value="P:peptide transport"/>
    <property type="evidence" value="ECO:0007669"/>
    <property type="project" value="TreeGrafter"/>
</dbReference>
<dbReference type="PIRSF" id="PIRSF002741">
    <property type="entry name" value="MppA"/>
    <property type="match status" value="1"/>
</dbReference>
<evidence type="ECO:0000256" key="3">
    <source>
        <dbReference type="ARBA" id="ARBA00022729"/>
    </source>
</evidence>
<dbReference type="GO" id="GO:0043190">
    <property type="term" value="C:ATP-binding cassette (ABC) transporter complex"/>
    <property type="evidence" value="ECO:0007669"/>
    <property type="project" value="InterPro"/>
</dbReference>
<evidence type="ECO:0000259" key="4">
    <source>
        <dbReference type="Pfam" id="PF00496"/>
    </source>
</evidence>
<dbReference type="PANTHER" id="PTHR30290:SF9">
    <property type="entry name" value="OLIGOPEPTIDE-BINDING PROTEIN APPA"/>
    <property type="match status" value="1"/>
</dbReference>
<dbReference type="GO" id="GO:1904680">
    <property type="term" value="F:peptide transmembrane transporter activity"/>
    <property type="evidence" value="ECO:0007669"/>
    <property type="project" value="TreeGrafter"/>
</dbReference>
<proteinExistence type="inferred from homology"/>
<dbReference type="Gene3D" id="3.40.190.10">
    <property type="entry name" value="Periplasmic binding protein-like II"/>
    <property type="match status" value="1"/>
</dbReference>
<dbReference type="PANTHER" id="PTHR30290">
    <property type="entry name" value="PERIPLASMIC BINDING COMPONENT OF ABC TRANSPORTER"/>
    <property type="match status" value="1"/>
</dbReference>
<reference evidence="5" key="1">
    <citation type="submission" date="2020-05" db="EMBL/GenBank/DDBJ databases">
        <authorList>
            <person name="Chiriac C."/>
            <person name="Salcher M."/>
            <person name="Ghai R."/>
            <person name="Kavagutti S V."/>
        </authorList>
    </citation>
    <scope>NUCLEOTIDE SEQUENCE</scope>
</reference>
<dbReference type="AlphaFoldDB" id="A0A6J7KY11"/>
<comment type="similarity">
    <text evidence="1">Belongs to the bacterial solute-binding protein 5 family.</text>
</comment>
<evidence type="ECO:0000256" key="2">
    <source>
        <dbReference type="ARBA" id="ARBA00022448"/>
    </source>
</evidence>